<feature type="coiled-coil region" evidence="1">
    <location>
        <begin position="480"/>
        <end position="510"/>
    </location>
</feature>
<organism evidence="2 3">
    <name type="scientific">Ochrobactrum teleogrylli</name>
    <dbReference type="NCBI Taxonomy" id="2479765"/>
    <lineage>
        <taxon>Bacteria</taxon>
        <taxon>Pseudomonadati</taxon>
        <taxon>Pseudomonadota</taxon>
        <taxon>Alphaproteobacteria</taxon>
        <taxon>Hyphomicrobiales</taxon>
        <taxon>Brucellaceae</taxon>
        <taxon>Brucella/Ochrobactrum group</taxon>
        <taxon>Ochrobactrum</taxon>
    </lineage>
</organism>
<keyword evidence="3" id="KW-1185">Reference proteome</keyword>
<sequence>MKILLLSDIPPCDNLTAGLVLSAMVRFVPRDAICCFTVANPTLDIRTTPEFANIPIEFHAKPNENWSWLPQKRFIRKLSSVAAFVGESYTEQITVRSLINRAVAFGREQKVDRVWAVLQGQTTIRMAEAVAQKLQVPLHTHVWDPFSWWAKANCLDGVTTRRVQALFDRAIRNSCHVAAASEPMAEFYRDSFQVKATPVISSHSKFMAQVPSDTDLEQKPVVIGMAGQFYAAGEWLQLVHALSLANWKIAGRSVRIVVLGPQRPPGAVDSHISFLGWKSQPEAALILSQCDILYCPYPFDPGMREVSQFSFPSKLVLYLAAGRPIVFHGPDYASPARYIANRRCGLVADRINASAIYNELERLVSDPDAYREMAANAQTSFHLDFTLEAMEKSFNEFIGGTIRSDGADAQIHDHSKPLEAGAFIAPQLSDTERHRSPVWLMRTFGKAALVRYAHVRRQFKAMLRRLALRIPRLHSLYHEIHSLYAEKAHLKAIIARLEDENAQLNALLRDDTVLSTETEETHISGIEVSPKFMASLYPDMRTLILTNAPDDPTSKLRTSGKSGHPLGKYAVQVSVGSASFAQFQALNGLDIRPQDEWSKVHESLPKDAVASLLRFILQEGFDRLIVSGNEMSEIALAAVAARMASVRVSVIVDTMHPSLQAGWMTSLTHIDFVDVSSLGSRNEIGGH</sequence>
<reference evidence="2 3" key="1">
    <citation type="submission" date="2019-06" db="EMBL/GenBank/DDBJ databases">
        <title>Ochrobactrum cricket sp.nov., isolated from the insect Teleogryllus occipitalis living in deserted cropland.</title>
        <authorList>
            <person name="Hu M."/>
        </authorList>
    </citation>
    <scope>NUCLEOTIDE SEQUENCE [LARGE SCALE GENOMIC DNA]</scope>
    <source>
        <strain evidence="2 3">LCB8</strain>
    </source>
</reference>
<keyword evidence="1" id="KW-0175">Coiled coil</keyword>
<dbReference type="SUPFAM" id="SSF53756">
    <property type="entry name" value="UDP-Glycosyltransferase/glycogen phosphorylase"/>
    <property type="match status" value="1"/>
</dbReference>
<dbReference type="EMBL" id="VEWL01000023">
    <property type="protein sequence ID" value="TNV09766.1"/>
    <property type="molecule type" value="Genomic_DNA"/>
</dbReference>
<gene>
    <name evidence="2" type="ORF">FIC94_21570</name>
</gene>
<dbReference type="Gene3D" id="3.40.50.2000">
    <property type="entry name" value="Glycogen Phosphorylase B"/>
    <property type="match status" value="1"/>
</dbReference>
<name>A0ABY2XYG5_9HYPH</name>
<dbReference type="Pfam" id="PF13692">
    <property type="entry name" value="Glyco_trans_1_4"/>
    <property type="match status" value="1"/>
</dbReference>
<dbReference type="Proteomes" id="UP000312784">
    <property type="component" value="Unassembled WGS sequence"/>
</dbReference>
<comment type="caution">
    <text evidence="2">The sequence shown here is derived from an EMBL/GenBank/DDBJ whole genome shotgun (WGS) entry which is preliminary data.</text>
</comment>
<evidence type="ECO:0000313" key="3">
    <source>
        <dbReference type="Proteomes" id="UP000312784"/>
    </source>
</evidence>
<evidence type="ECO:0000313" key="2">
    <source>
        <dbReference type="EMBL" id="TNV09766.1"/>
    </source>
</evidence>
<protein>
    <submittedName>
        <fullName evidence="2">Glycosyltransferase family 4 protein</fullName>
    </submittedName>
</protein>
<dbReference type="RefSeq" id="WP_140026371.1">
    <property type="nucleotide sequence ID" value="NZ_JBHUFG010000040.1"/>
</dbReference>
<evidence type="ECO:0000256" key="1">
    <source>
        <dbReference type="SAM" id="Coils"/>
    </source>
</evidence>
<accession>A0ABY2XYG5</accession>
<proteinExistence type="predicted"/>